<dbReference type="PANTHER" id="PTHR46211:SF1">
    <property type="entry name" value="GLYCEROPHOSPHODIESTER PHOSPHODIESTERASE, CYTOPLASMIC"/>
    <property type="match status" value="1"/>
</dbReference>
<reference evidence="2 3" key="1">
    <citation type="submission" date="2023-08" db="EMBL/GenBank/DDBJ databases">
        <authorList>
            <person name="Roldan D.M."/>
            <person name="Menes R.J."/>
        </authorList>
    </citation>
    <scope>NUCLEOTIDE SEQUENCE [LARGE SCALE GENOMIC DNA]</scope>
    <source>
        <strain evidence="2 3">CCM 2812</strain>
    </source>
</reference>
<dbReference type="Proteomes" id="UP001235760">
    <property type="component" value="Unassembled WGS sequence"/>
</dbReference>
<dbReference type="PANTHER" id="PTHR46211">
    <property type="entry name" value="GLYCEROPHOSPHORYL DIESTER PHOSPHODIESTERASE"/>
    <property type="match status" value="1"/>
</dbReference>
<proteinExistence type="predicted"/>
<protein>
    <submittedName>
        <fullName evidence="2">Glycerophosphodiester phosphodiesterase</fullName>
        <ecNumber evidence="2">3.1.4.46</ecNumber>
    </submittedName>
</protein>
<organism evidence="2 3">
    <name type="scientific">Leptothrix discophora</name>
    <dbReference type="NCBI Taxonomy" id="89"/>
    <lineage>
        <taxon>Bacteria</taxon>
        <taxon>Pseudomonadati</taxon>
        <taxon>Pseudomonadota</taxon>
        <taxon>Betaproteobacteria</taxon>
        <taxon>Burkholderiales</taxon>
        <taxon>Sphaerotilaceae</taxon>
        <taxon>Leptothrix</taxon>
    </lineage>
</organism>
<keyword evidence="3" id="KW-1185">Reference proteome</keyword>
<sequence>MSTARLSPWPYPRWIAHRGAGKQAPENTLAAFRHGAALGWTSYECDVKLSADGELFLLHDDTLQRTSDGHGIAGLLDWTALSRLDAGSWQGPAWAGEPLPRLEAIARHCLARGHTLNIEIKPTTGTDAPTGRAVALAVRDLWQDAVQAGRSPWPLLSSFQPEALAAARIAAPELPRALLLDTLQADSWQRADELGCVAVVLNHRLIDGHGLIAQRQADGLRVLVYTVNDAARARQLFDWGLDGVISDAVDDIREQVEALARTQP</sequence>
<dbReference type="InterPro" id="IPR017946">
    <property type="entry name" value="PLC-like_Pdiesterase_TIM-brl"/>
</dbReference>
<gene>
    <name evidence="2" type="primary">ugpQ</name>
    <name evidence="2" type="ORF">Q8X39_09670</name>
</gene>
<dbReference type="SUPFAM" id="SSF51695">
    <property type="entry name" value="PLC-like phosphodiesterases"/>
    <property type="match status" value="1"/>
</dbReference>
<keyword evidence="2" id="KW-0378">Hydrolase</keyword>
<evidence type="ECO:0000313" key="3">
    <source>
        <dbReference type="Proteomes" id="UP001235760"/>
    </source>
</evidence>
<dbReference type="GO" id="GO:0008889">
    <property type="term" value="F:glycerophosphodiester phosphodiesterase activity"/>
    <property type="evidence" value="ECO:0007669"/>
    <property type="project" value="UniProtKB-EC"/>
</dbReference>
<feature type="domain" description="GP-PDE" evidence="1">
    <location>
        <begin position="12"/>
        <end position="256"/>
    </location>
</feature>
<dbReference type="RefSeq" id="WP_305749456.1">
    <property type="nucleotide sequence ID" value="NZ_JAUZEE010000004.1"/>
</dbReference>
<evidence type="ECO:0000259" key="1">
    <source>
        <dbReference type="PROSITE" id="PS51704"/>
    </source>
</evidence>
<dbReference type="InterPro" id="IPR030395">
    <property type="entry name" value="GP_PDE_dom"/>
</dbReference>
<dbReference type="PROSITE" id="PS51704">
    <property type="entry name" value="GP_PDE"/>
    <property type="match status" value="1"/>
</dbReference>
<dbReference type="Pfam" id="PF03009">
    <property type="entry name" value="GDPD"/>
    <property type="match status" value="1"/>
</dbReference>
<dbReference type="NCBIfam" id="NF006989">
    <property type="entry name" value="PRK09454.1"/>
    <property type="match status" value="1"/>
</dbReference>
<comment type="caution">
    <text evidence="2">The sequence shown here is derived from an EMBL/GenBank/DDBJ whole genome shotgun (WGS) entry which is preliminary data.</text>
</comment>
<dbReference type="EMBL" id="JAUZEE010000004">
    <property type="protein sequence ID" value="MDP4300903.1"/>
    <property type="molecule type" value="Genomic_DNA"/>
</dbReference>
<evidence type="ECO:0000313" key="2">
    <source>
        <dbReference type="EMBL" id="MDP4300903.1"/>
    </source>
</evidence>
<dbReference type="EC" id="3.1.4.46" evidence="2"/>
<accession>A0ABT9G3Y8</accession>
<name>A0ABT9G3Y8_LEPDI</name>
<dbReference type="Gene3D" id="3.20.20.190">
    <property type="entry name" value="Phosphatidylinositol (PI) phosphodiesterase"/>
    <property type="match status" value="1"/>
</dbReference>